<keyword evidence="2" id="KW-1185">Reference proteome</keyword>
<dbReference type="AlphaFoldDB" id="A0A3M7PZB9"/>
<sequence length="87" mass="10014">MHRNLVTFTKTLVVYFIIINQIQNSIEKDWVKLAKFYGIYNIIAIGVCLGIPKQAFAYLRDNVALQPLELIYLKSSIRSRAGKKVKI</sequence>
<comment type="caution">
    <text evidence="1">The sequence shown here is derived from an EMBL/GenBank/DDBJ whole genome shotgun (WGS) entry which is preliminary data.</text>
</comment>
<accession>A0A3M7PZB9</accession>
<name>A0A3M7PZB9_BRAPC</name>
<organism evidence="1 2">
    <name type="scientific">Brachionus plicatilis</name>
    <name type="common">Marine rotifer</name>
    <name type="synonym">Brachionus muelleri</name>
    <dbReference type="NCBI Taxonomy" id="10195"/>
    <lineage>
        <taxon>Eukaryota</taxon>
        <taxon>Metazoa</taxon>
        <taxon>Spiralia</taxon>
        <taxon>Gnathifera</taxon>
        <taxon>Rotifera</taxon>
        <taxon>Eurotatoria</taxon>
        <taxon>Monogononta</taxon>
        <taxon>Pseudotrocha</taxon>
        <taxon>Ploima</taxon>
        <taxon>Brachionidae</taxon>
        <taxon>Brachionus</taxon>
    </lineage>
</organism>
<proteinExistence type="predicted"/>
<protein>
    <submittedName>
        <fullName evidence="1">Uncharacterized protein</fullName>
    </submittedName>
</protein>
<gene>
    <name evidence="1" type="ORF">BpHYR1_014468</name>
</gene>
<evidence type="ECO:0000313" key="1">
    <source>
        <dbReference type="EMBL" id="RNA04125.1"/>
    </source>
</evidence>
<evidence type="ECO:0000313" key="2">
    <source>
        <dbReference type="Proteomes" id="UP000276133"/>
    </source>
</evidence>
<reference evidence="1 2" key="1">
    <citation type="journal article" date="2018" name="Sci. Rep.">
        <title>Genomic signatures of local adaptation to the degree of environmental predictability in rotifers.</title>
        <authorList>
            <person name="Franch-Gras L."/>
            <person name="Hahn C."/>
            <person name="Garcia-Roger E.M."/>
            <person name="Carmona M.J."/>
            <person name="Serra M."/>
            <person name="Gomez A."/>
        </authorList>
    </citation>
    <scope>NUCLEOTIDE SEQUENCE [LARGE SCALE GENOMIC DNA]</scope>
    <source>
        <strain evidence="1">HYR1</strain>
    </source>
</reference>
<dbReference type="EMBL" id="REGN01008227">
    <property type="protein sequence ID" value="RNA04125.1"/>
    <property type="molecule type" value="Genomic_DNA"/>
</dbReference>
<dbReference type="Proteomes" id="UP000276133">
    <property type="component" value="Unassembled WGS sequence"/>
</dbReference>